<dbReference type="EMBL" id="JWZT01004089">
    <property type="protein sequence ID" value="KII64810.1"/>
    <property type="molecule type" value="Genomic_DNA"/>
</dbReference>
<accession>A0A0C2MK96</accession>
<proteinExistence type="predicted"/>
<gene>
    <name evidence="1" type="ORF">RF11_09772</name>
</gene>
<evidence type="ECO:0000313" key="1">
    <source>
        <dbReference type="EMBL" id="KII64810.1"/>
    </source>
</evidence>
<dbReference type="OrthoDB" id="7701410at2759"/>
<dbReference type="AlphaFoldDB" id="A0A0C2MK96"/>
<keyword evidence="2" id="KW-1185">Reference proteome</keyword>
<name>A0A0C2MK96_THEKT</name>
<dbReference type="Proteomes" id="UP000031668">
    <property type="component" value="Unassembled WGS sequence"/>
</dbReference>
<reference evidence="1 2" key="1">
    <citation type="journal article" date="2014" name="Genome Biol. Evol.">
        <title>The genome of the myxosporean Thelohanellus kitauei shows adaptations to nutrient acquisition within its fish host.</title>
        <authorList>
            <person name="Yang Y."/>
            <person name="Xiong J."/>
            <person name="Zhou Z."/>
            <person name="Huo F."/>
            <person name="Miao W."/>
            <person name="Ran C."/>
            <person name="Liu Y."/>
            <person name="Zhang J."/>
            <person name="Feng J."/>
            <person name="Wang M."/>
            <person name="Wang M."/>
            <person name="Wang L."/>
            <person name="Yao B."/>
        </authorList>
    </citation>
    <scope>NUCLEOTIDE SEQUENCE [LARGE SCALE GENOMIC DNA]</scope>
    <source>
        <strain evidence="1">Wuqing</strain>
    </source>
</reference>
<sequence>MQIIINIPTPRNRAIDEYLMKSVMNHLSIQMDAVKNVISHFWNQIDQEFDNIFIQNFPKELFDELDYISVSAAKDEIDLQKKVLFFEIFIFIFRNKDLIHDPRTRSFVELFLKFIKIRDPNLKICLNSLIQSIKNCIISLENKILFINENGMFHFYLYFLADLRSYDNLFWKMCGDIYCIPMDQRHRVCLAKHKIYIREIMSKIGITADIYSQILTMILKMISHLKLIHDIEFDVSAFYDITIGIIRGFFETMENHIVLIHLALIWTEIIQGSKNRFVIDTIEKLVHLSAIFSIDMSRKIKDVVDRQVILEFNKNEYINLDLIYFTLVAYPTIDDGEFKWLNSVLLDLHTSFQKYLDQKSIHQHKNEIRFGILQYFMKSFTTLNFEISSADKEFYRTFLDTTHQIPEGNF</sequence>
<comment type="caution">
    <text evidence="1">The sequence shown here is derived from an EMBL/GenBank/DDBJ whole genome shotgun (WGS) entry which is preliminary data.</text>
</comment>
<protein>
    <submittedName>
        <fullName evidence="1">Uncharacterized protein</fullName>
    </submittedName>
</protein>
<evidence type="ECO:0000313" key="2">
    <source>
        <dbReference type="Proteomes" id="UP000031668"/>
    </source>
</evidence>
<organism evidence="1 2">
    <name type="scientific">Thelohanellus kitauei</name>
    <name type="common">Myxosporean</name>
    <dbReference type="NCBI Taxonomy" id="669202"/>
    <lineage>
        <taxon>Eukaryota</taxon>
        <taxon>Metazoa</taxon>
        <taxon>Cnidaria</taxon>
        <taxon>Myxozoa</taxon>
        <taxon>Myxosporea</taxon>
        <taxon>Bivalvulida</taxon>
        <taxon>Platysporina</taxon>
        <taxon>Myxobolidae</taxon>
        <taxon>Thelohanellus</taxon>
    </lineage>
</organism>